<dbReference type="RefSeq" id="WP_067014115.1">
    <property type="nucleotide sequence ID" value="NZ_FLOB01000002.1"/>
</dbReference>
<evidence type="ECO:0000313" key="2">
    <source>
        <dbReference type="Proteomes" id="UP000092544"/>
    </source>
</evidence>
<protein>
    <recommendedName>
        <fullName evidence="3">Head decoration protein</fullName>
    </recommendedName>
</protein>
<dbReference type="Proteomes" id="UP000092544">
    <property type="component" value="Unassembled WGS sequence"/>
</dbReference>
<reference evidence="1 2" key="1">
    <citation type="submission" date="2016-06" db="EMBL/GenBank/DDBJ databases">
        <authorList>
            <person name="Kjaerup R.B."/>
            <person name="Dalgaard T.S."/>
            <person name="Juul-Madsen H.R."/>
        </authorList>
    </citation>
    <scope>NUCLEOTIDE SEQUENCE [LARGE SCALE GENOMIC DNA]</scope>
    <source>
        <strain evidence="1 2">CECT 8886</strain>
    </source>
</reference>
<sequence>MSDNYGMASVEDVSENFIPFITGEKPQITDTVTIASGSNVAQRALLGRVTATGKYIPCVKTATDGSQIPRRIAIYATDATAADALCPVYCEVECNPSLLVLDDSWSSTNEVKELLADQGIYLRLPV</sequence>
<name>A0A1A8TBB6_9GAMM</name>
<evidence type="ECO:0000313" key="1">
    <source>
        <dbReference type="EMBL" id="SBS29090.1"/>
    </source>
</evidence>
<dbReference type="Pfam" id="PF02924">
    <property type="entry name" value="HDPD"/>
    <property type="match status" value="1"/>
</dbReference>
<dbReference type="AlphaFoldDB" id="A0A1A8TBB6"/>
<accession>A0A1A8TBB6</accession>
<evidence type="ECO:0008006" key="3">
    <source>
        <dbReference type="Google" id="ProtNLM"/>
    </source>
</evidence>
<proteinExistence type="predicted"/>
<dbReference type="OrthoDB" id="7032972at2"/>
<dbReference type="STRING" id="1792290.MSP8886_01433"/>
<keyword evidence="2" id="KW-1185">Reference proteome</keyword>
<dbReference type="InterPro" id="IPR004195">
    <property type="entry name" value="Head_decoration_D"/>
</dbReference>
<organism evidence="1 2">
    <name type="scientific">Marinomonas spartinae</name>
    <dbReference type="NCBI Taxonomy" id="1792290"/>
    <lineage>
        <taxon>Bacteria</taxon>
        <taxon>Pseudomonadati</taxon>
        <taxon>Pseudomonadota</taxon>
        <taxon>Gammaproteobacteria</taxon>
        <taxon>Oceanospirillales</taxon>
        <taxon>Oceanospirillaceae</taxon>
        <taxon>Marinomonas</taxon>
    </lineage>
</organism>
<gene>
    <name evidence="1" type="ORF">MSP8886_01433</name>
</gene>
<dbReference type="Gene3D" id="2.40.300.10">
    <property type="entry name" value="Head decoration protein D"/>
    <property type="match status" value="1"/>
</dbReference>
<dbReference type="EMBL" id="FLOB01000002">
    <property type="protein sequence ID" value="SBS29090.1"/>
    <property type="molecule type" value="Genomic_DNA"/>
</dbReference>